<name>A0A4Q8L950_9GAMM</name>
<accession>A0A4Q8L950</accession>
<dbReference type="EMBL" id="SHMC01000004">
    <property type="protein sequence ID" value="TAA24632.1"/>
    <property type="molecule type" value="Genomic_DNA"/>
</dbReference>
<dbReference type="OrthoDB" id="5986675at2"/>
<reference evidence="2 3" key="1">
    <citation type="submission" date="2019-02" db="EMBL/GenBank/DDBJ databases">
        <title>WGS of Pseudoxanthomonas species novum from clinical isolates.</title>
        <authorList>
            <person name="Bernier A.-M."/>
            <person name="Bernard K."/>
            <person name="Vachon A."/>
        </authorList>
    </citation>
    <scope>NUCLEOTIDE SEQUENCE [LARGE SCALE GENOMIC DNA]</scope>
    <source>
        <strain evidence="2 3">NML171200</strain>
    </source>
</reference>
<evidence type="ECO:0000313" key="2">
    <source>
        <dbReference type="EMBL" id="TAA24632.1"/>
    </source>
</evidence>
<dbReference type="AlphaFoldDB" id="A0A4Q8L950"/>
<sequence length="105" mass="11354">MVQKARLARAFCFPGAIATGDIDHTRMPMPRDDLAGDALGGLFRLLGRMLVEPVFEFPIKGVGDGVLRVLRPRHEPSETATTVAGLLTWIMAILAAVGRWQALAS</sequence>
<feature type="transmembrane region" description="Helical" evidence="1">
    <location>
        <begin position="80"/>
        <end position="102"/>
    </location>
</feature>
<dbReference type="RefSeq" id="WP_130551901.1">
    <property type="nucleotide sequence ID" value="NZ_SHMC01000004.1"/>
</dbReference>
<keyword evidence="1" id="KW-0472">Membrane</keyword>
<comment type="caution">
    <text evidence="2">The sequence shown here is derived from an EMBL/GenBank/DDBJ whole genome shotgun (WGS) entry which is preliminary data.</text>
</comment>
<keyword evidence="1" id="KW-0812">Transmembrane</keyword>
<evidence type="ECO:0000256" key="1">
    <source>
        <dbReference type="SAM" id="Phobius"/>
    </source>
</evidence>
<keyword evidence="1" id="KW-1133">Transmembrane helix</keyword>
<proteinExistence type="predicted"/>
<gene>
    <name evidence="2" type="ORF">EA660_13015</name>
</gene>
<dbReference type="Proteomes" id="UP000292627">
    <property type="component" value="Unassembled WGS sequence"/>
</dbReference>
<organism evidence="2 3">
    <name type="scientific">Pseudoxanthomonas winnipegensis</name>
    <dbReference type="NCBI Taxonomy" id="2480810"/>
    <lineage>
        <taxon>Bacteria</taxon>
        <taxon>Pseudomonadati</taxon>
        <taxon>Pseudomonadota</taxon>
        <taxon>Gammaproteobacteria</taxon>
        <taxon>Lysobacterales</taxon>
        <taxon>Lysobacteraceae</taxon>
        <taxon>Pseudoxanthomonas</taxon>
    </lineage>
</organism>
<protein>
    <submittedName>
        <fullName evidence="2">Uncharacterized protein</fullName>
    </submittedName>
</protein>
<evidence type="ECO:0000313" key="3">
    <source>
        <dbReference type="Proteomes" id="UP000292627"/>
    </source>
</evidence>